<dbReference type="Proteomes" id="UP000184275">
    <property type="component" value="Unassembled WGS sequence"/>
</dbReference>
<feature type="chain" id="PRO_5013133430" description="Lipoprotein" evidence="1">
    <location>
        <begin position="20"/>
        <end position="116"/>
    </location>
</feature>
<organism evidence="2 3">
    <name type="scientific">Fibrobacter intestinalis</name>
    <dbReference type="NCBI Taxonomy" id="28122"/>
    <lineage>
        <taxon>Bacteria</taxon>
        <taxon>Pseudomonadati</taxon>
        <taxon>Fibrobacterota</taxon>
        <taxon>Fibrobacteria</taxon>
        <taxon>Fibrobacterales</taxon>
        <taxon>Fibrobacteraceae</taxon>
        <taxon>Fibrobacter</taxon>
    </lineage>
</organism>
<evidence type="ECO:0000256" key="1">
    <source>
        <dbReference type="SAM" id="SignalP"/>
    </source>
</evidence>
<keyword evidence="1" id="KW-0732">Signal</keyword>
<protein>
    <recommendedName>
        <fullName evidence="4">Lipoprotein</fullName>
    </recommendedName>
</protein>
<dbReference type="RefSeq" id="WP_073305737.1">
    <property type="nucleotide sequence ID" value="NZ_FRAW01000032.1"/>
</dbReference>
<dbReference type="EMBL" id="FRAW01000032">
    <property type="protein sequence ID" value="SHL06465.1"/>
    <property type="molecule type" value="Genomic_DNA"/>
</dbReference>
<accession>A0A1M6XKY2</accession>
<reference evidence="3" key="1">
    <citation type="submission" date="2016-11" db="EMBL/GenBank/DDBJ databases">
        <authorList>
            <person name="Varghese N."/>
            <person name="Submissions S."/>
        </authorList>
    </citation>
    <scope>NUCLEOTIDE SEQUENCE [LARGE SCALE GENOMIC DNA]</scope>
    <source>
        <strain evidence="3">UWOS</strain>
    </source>
</reference>
<proteinExistence type="predicted"/>
<evidence type="ECO:0000313" key="2">
    <source>
        <dbReference type="EMBL" id="SHL06465.1"/>
    </source>
</evidence>
<name>A0A1M6XKY2_9BACT</name>
<keyword evidence="3" id="KW-1185">Reference proteome</keyword>
<sequence>MKKFLALAFLCLSACSHLVVDSTERLQIKNLSDKAITRFSVVGKSDTLLWVPDTVLPGELSFVREADFVGTFHAVFYAADSTGKFHLVDAGKIHFDGGSELLKFSEKDDVWDLEFE</sequence>
<evidence type="ECO:0000313" key="3">
    <source>
        <dbReference type="Proteomes" id="UP000184275"/>
    </source>
</evidence>
<feature type="signal peptide" evidence="1">
    <location>
        <begin position="1"/>
        <end position="19"/>
    </location>
</feature>
<gene>
    <name evidence="2" type="ORF">SAMN05720469_13211</name>
</gene>
<dbReference type="AlphaFoldDB" id="A0A1M6XKY2"/>
<evidence type="ECO:0008006" key="4">
    <source>
        <dbReference type="Google" id="ProtNLM"/>
    </source>
</evidence>